<proteinExistence type="predicted"/>
<accession>A0AAD1XWW8</accession>
<comment type="caution">
    <text evidence="1">The sequence shown here is derived from an EMBL/GenBank/DDBJ whole genome shotgun (WGS) entry which is preliminary data.</text>
</comment>
<evidence type="ECO:0000313" key="2">
    <source>
        <dbReference type="Proteomes" id="UP001295684"/>
    </source>
</evidence>
<keyword evidence="2" id="KW-1185">Reference proteome</keyword>
<dbReference type="AlphaFoldDB" id="A0AAD1XWW8"/>
<dbReference type="Proteomes" id="UP001295684">
    <property type="component" value="Unassembled WGS sequence"/>
</dbReference>
<evidence type="ECO:0000313" key="1">
    <source>
        <dbReference type="EMBL" id="CAI2380414.1"/>
    </source>
</evidence>
<dbReference type="EMBL" id="CAMPGE010022368">
    <property type="protein sequence ID" value="CAI2380414.1"/>
    <property type="molecule type" value="Genomic_DNA"/>
</dbReference>
<organism evidence="1 2">
    <name type="scientific">Euplotes crassus</name>
    <dbReference type="NCBI Taxonomy" id="5936"/>
    <lineage>
        <taxon>Eukaryota</taxon>
        <taxon>Sar</taxon>
        <taxon>Alveolata</taxon>
        <taxon>Ciliophora</taxon>
        <taxon>Intramacronucleata</taxon>
        <taxon>Spirotrichea</taxon>
        <taxon>Hypotrichia</taxon>
        <taxon>Euplotida</taxon>
        <taxon>Euplotidae</taxon>
        <taxon>Moneuplotes</taxon>
    </lineage>
</organism>
<gene>
    <name evidence="1" type="ORF">ECRASSUSDP1_LOCUS21848</name>
</gene>
<name>A0AAD1XWW8_EUPCR</name>
<sequence length="113" mass="13362">MYYSQVVLKPSKLIRLLPNNTNLKSVMVQYGAITADMQPLTSTLQPKRCFLEKDIWLCNLETKEIPHIRSHLLLNKLFCTEILQFQKHFRDYYNTFGLNYIITSVKNCNWCSK</sequence>
<protein>
    <submittedName>
        <fullName evidence="1">Uncharacterized protein</fullName>
    </submittedName>
</protein>
<reference evidence="1" key="1">
    <citation type="submission" date="2023-07" db="EMBL/GenBank/DDBJ databases">
        <authorList>
            <consortium name="AG Swart"/>
            <person name="Singh M."/>
            <person name="Singh A."/>
            <person name="Seah K."/>
            <person name="Emmerich C."/>
        </authorList>
    </citation>
    <scope>NUCLEOTIDE SEQUENCE</scope>
    <source>
        <strain evidence="1">DP1</strain>
    </source>
</reference>